<protein>
    <submittedName>
        <fullName evidence="1">Uncharacterized protein</fullName>
    </submittedName>
</protein>
<comment type="caution">
    <text evidence="1">The sequence shown here is derived from an EMBL/GenBank/DDBJ whole genome shotgun (WGS) entry which is preliminary data.</text>
</comment>
<dbReference type="EMBL" id="CM046398">
    <property type="protein sequence ID" value="KAI8530219.1"/>
    <property type="molecule type" value="Genomic_DNA"/>
</dbReference>
<accession>A0ACC0LNM3</accession>
<keyword evidence="2" id="KW-1185">Reference proteome</keyword>
<evidence type="ECO:0000313" key="2">
    <source>
        <dbReference type="Proteomes" id="UP001062846"/>
    </source>
</evidence>
<organism evidence="1 2">
    <name type="scientific">Rhododendron molle</name>
    <name type="common">Chinese azalea</name>
    <name type="synonym">Azalea mollis</name>
    <dbReference type="NCBI Taxonomy" id="49168"/>
    <lineage>
        <taxon>Eukaryota</taxon>
        <taxon>Viridiplantae</taxon>
        <taxon>Streptophyta</taxon>
        <taxon>Embryophyta</taxon>
        <taxon>Tracheophyta</taxon>
        <taxon>Spermatophyta</taxon>
        <taxon>Magnoliopsida</taxon>
        <taxon>eudicotyledons</taxon>
        <taxon>Gunneridae</taxon>
        <taxon>Pentapetalae</taxon>
        <taxon>asterids</taxon>
        <taxon>Ericales</taxon>
        <taxon>Ericaceae</taxon>
        <taxon>Ericoideae</taxon>
        <taxon>Rhodoreae</taxon>
        <taxon>Rhododendron</taxon>
    </lineage>
</organism>
<reference evidence="1" key="1">
    <citation type="submission" date="2022-02" db="EMBL/GenBank/DDBJ databases">
        <title>Plant Genome Project.</title>
        <authorList>
            <person name="Zhang R.-G."/>
        </authorList>
    </citation>
    <scope>NUCLEOTIDE SEQUENCE</scope>
    <source>
        <strain evidence="1">AT1</strain>
    </source>
</reference>
<name>A0ACC0LNM3_RHOML</name>
<gene>
    <name evidence="1" type="ORF">RHMOL_Rhmol11G0039000</name>
</gene>
<proteinExistence type="predicted"/>
<evidence type="ECO:0000313" key="1">
    <source>
        <dbReference type="EMBL" id="KAI8530219.1"/>
    </source>
</evidence>
<sequence>MFGKEYNSNPSKFIVPDTEPKPIVYVSEELEVLFFEMENGHLMEGWTERETVAFLMEGEPIVDNENWGDFMRNWESIQADPLDGYSLYSLFEEPELVTEEEEMVEGWHSFMAFDESSCGPFEDSYHTGHREYVAFDKQEGGMEDVSPLDGITLRLLWKDNPAQPMVETVSENADWFPQAYIIGESIPRPAAPFSP</sequence>
<dbReference type="Proteomes" id="UP001062846">
    <property type="component" value="Chromosome 11"/>
</dbReference>